<dbReference type="Pfam" id="PF14759">
    <property type="entry name" value="Reductase_C"/>
    <property type="match status" value="1"/>
</dbReference>
<keyword evidence="7" id="KW-0223">Dioxygenase</keyword>
<evidence type="ECO:0000256" key="2">
    <source>
        <dbReference type="ARBA" id="ARBA00022630"/>
    </source>
</evidence>
<dbReference type="SUPFAM" id="SSF55424">
    <property type="entry name" value="FAD/NAD-linked reductases, dimerisation (C-terminal) domain"/>
    <property type="match status" value="1"/>
</dbReference>
<accession>A0A1H4L162</accession>
<proteinExistence type="predicted"/>
<dbReference type="PRINTS" id="PR00411">
    <property type="entry name" value="PNDRDTASEI"/>
</dbReference>
<protein>
    <submittedName>
        <fullName evidence="7">3-phenylpropionate/trans-cinnamate dioxygenase ferredoxin reductase subunit</fullName>
    </submittedName>
</protein>
<dbReference type="Pfam" id="PF07992">
    <property type="entry name" value="Pyr_redox_2"/>
    <property type="match status" value="1"/>
</dbReference>
<dbReference type="GO" id="GO:0051213">
    <property type="term" value="F:dioxygenase activity"/>
    <property type="evidence" value="ECO:0007669"/>
    <property type="project" value="UniProtKB-KW"/>
</dbReference>
<dbReference type="InterPro" id="IPR028202">
    <property type="entry name" value="Reductase_C"/>
</dbReference>
<reference evidence="8" key="1">
    <citation type="submission" date="2016-10" db="EMBL/GenBank/DDBJ databases">
        <authorList>
            <person name="Varghese N."/>
            <person name="Submissions S."/>
        </authorList>
    </citation>
    <scope>NUCLEOTIDE SEQUENCE [LARGE SCALE GENOMIC DNA]</scope>
    <source>
        <strain evidence="8">DSM 44498</strain>
    </source>
</reference>
<dbReference type="RefSeq" id="WP_072946473.1">
    <property type="nucleotide sequence ID" value="NZ_FNSV01000005.1"/>
</dbReference>
<comment type="cofactor">
    <cofactor evidence="1">
        <name>FAD</name>
        <dbReference type="ChEBI" id="CHEBI:57692"/>
    </cofactor>
</comment>
<dbReference type="InterPro" id="IPR050446">
    <property type="entry name" value="FAD-oxidoreductase/Apoptosis"/>
</dbReference>
<feature type="domain" description="FAD/NAD(P)-binding" evidence="5">
    <location>
        <begin position="6"/>
        <end position="306"/>
    </location>
</feature>
<keyword evidence="4" id="KW-0560">Oxidoreductase</keyword>
<evidence type="ECO:0000256" key="1">
    <source>
        <dbReference type="ARBA" id="ARBA00001974"/>
    </source>
</evidence>
<dbReference type="Gene3D" id="3.30.390.30">
    <property type="match status" value="1"/>
</dbReference>
<evidence type="ECO:0000259" key="6">
    <source>
        <dbReference type="Pfam" id="PF14759"/>
    </source>
</evidence>
<dbReference type="PANTHER" id="PTHR43557">
    <property type="entry name" value="APOPTOSIS-INDUCING FACTOR 1"/>
    <property type="match status" value="1"/>
</dbReference>
<evidence type="ECO:0000256" key="4">
    <source>
        <dbReference type="ARBA" id="ARBA00023002"/>
    </source>
</evidence>
<organism evidence="7 8">
    <name type="scientific">Rhodococcus koreensis</name>
    <dbReference type="NCBI Taxonomy" id="99653"/>
    <lineage>
        <taxon>Bacteria</taxon>
        <taxon>Bacillati</taxon>
        <taxon>Actinomycetota</taxon>
        <taxon>Actinomycetes</taxon>
        <taxon>Mycobacteriales</taxon>
        <taxon>Nocardiaceae</taxon>
        <taxon>Rhodococcus</taxon>
    </lineage>
</organism>
<evidence type="ECO:0000256" key="3">
    <source>
        <dbReference type="ARBA" id="ARBA00022827"/>
    </source>
</evidence>
<name>A0A1H4L162_9NOCA</name>
<dbReference type="Gene3D" id="3.50.50.60">
    <property type="entry name" value="FAD/NAD(P)-binding domain"/>
    <property type="match status" value="2"/>
</dbReference>
<dbReference type="InterPro" id="IPR016156">
    <property type="entry name" value="FAD/NAD-linked_Rdtase_dimer_sf"/>
</dbReference>
<dbReference type="PANTHER" id="PTHR43557:SF2">
    <property type="entry name" value="RIESKE DOMAIN-CONTAINING PROTEIN-RELATED"/>
    <property type="match status" value="1"/>
</dbReference>
<dbReference type="GO" id="GO:0016651">
    <property type="term" value="F:oxidoreductase activity, acting on NAD(P)H"/>
    <property type="evidence" value="ECO:0007669"/>
    <property type="project" value="TreeGrafter"/>
</dbReference>
<dbReference type="InterPro" id="IPR023753">
    <property type="entry name" value="FAD/NAD-binding_dom"/>
</dbReference>
<dbReference type="AlphaFoldDB" id="A0A1H4L162"/>
<evidence type="ECO:0000313" key="7">
    <source>
        <dbReference type="EMBL" id="SEB64118.1"/>
    </source>
</evidence>
<dbReference type="Proteomes" id="UP000183561">
    <property type="component" value="Unassembled WGS sequence"/>
</dbReference>
<keyword evidence="2" id="KW-0285">Flavoprotein</keyword>
<dbReference type="EMBL" id="FNSV01000005">
    <property type="protein sequence ID" value="SEB64118.1"/>
    <property type="molecule type" value="Genomic_DNA"/>
</dbReference>
<evidence type="ECO:0000259" key="5">
    <source>
        <dbReference type="Pfam" id="PF07992"/>
    </source>
</evidence>
<dbReference type="PRINTS" id="PR00368">
    <property type="entry name" value="FADPNR"/>
</dbReference>
<keyword evidence="3" id="KW-0274">FAD</keyword>
<feature type="domain" description="Reductase C-terminal" evidence="6">
    <location>
        <begin position="325"/>
        <end position="405"/>
    </location>
</feature>
<dbReference type="SUPFAM" id="SSF51905">
    <property type="entry name" value="FAD/NAD(P)-binding domain"/>
    <property type="match status" value="1"/>
</dbReference>
<keyword evidence="8" id="KW-1185">Reference proteome</keyword>
<dbReference type="GO" id="GO:0005737">
    <property type="term" value="C:cytoplasm"/>
    <property type="evidence" value="ECO:0007669"/>
    <property type="project" value="TreeGrafter"/>
</dbReference>
<gene>
    <name evidence="7" type="ORF">SAMN04490239_1011</name>
</gene>
<evidence type="ECO:0000313" key="8">
    <source>
        <dbReference type="Proteomes" id="UP000183561"/>
    </source>
</evidence>
<dbReference type="InterPro" id="IPR036188">
    <property type="entry name" value="FAD/NAD-bd_sf"/>
</dbReference>
<sequence length="417" mass="44112">MTIRTFDVLVVGGGHAGAAVAHELVSRGYEGRVGIIGAERHLPYERPPLSKAYLKGEATAESLLIRDAQFWSDSQIELILDDAVVSVDAGAHTVTTSSGDFLRYGSLVWATGGSARRLGAAGEDLSGVLTLRTLDDAAAVKECLTSAQRFVIVGGGFVGLEAASVLRGFGIEVTVLEAQERLLQRVTSPVVSDYFLRRHVAEGVDVRLEAMVTEIEGRDGHVTGVRLTDGSSIPADRVLVAVGLVPAVEPLLEAGAEGANCIVVDEYGRASLPDVYAAGDCASFPHAAHPSGRARIESIQNATEQGKLVAASIMGEASPYDPQPWFWSNQFDIKFKTVGLVIGYDATLIRGDEDSDSFSVVYLNGDVVVAVDTVNHMRDYVGARAAVGRRVDLSRIGNGAEPLKAVVVSGEAVPQQT</sequence>